<dbReference type="AlphaFoldDB" id="A0AA43KF31"/>
<keyword evidence="1" id="KW-0812">Transmembrane</keyword>
<sequence>MNQMKLTILVSYLLMTAYFFTNWLKFSLHHPTNSPEDKFLSFVMFVITTIFWPVVIVMSLWEILNTRKLEFRTVIPVMLAMFAMSISYYLAYLYERGFCYNQLFCSFPS</sequence>
<accession>A0AA43KF31</accession>
<name>A0AA43KF31_9CYAN</name>
<proteinExistence type="predicted"/>
<feature type="transmembrane region" description="Helical" evidence="1">
    <location>
        <begin position="39"/>
        <end position="61"/>
    </location>
</feature>
<evidence type="ECO:0000256" key="1">
    <source>
        <dbReference type="SAM" id="Phobius"/>
    </source>
</evidence>
<gene>
    <name evidence="2" type="ORF">NWP23_11085</name>
</gene>
<evidence type="ECO:0000313" key="3">
    <source>
        <dbReference type="Proteomes" id="UP001159370"/>
    </source>
</evidence>
<evidence type="ECO:0000313" key="2">
    <source>
        <dbReference type="EMBL" id="MDH6064302.1"/>
    </source>
</evidence>
<reference evidence="2 3" key="1">
    <citation type="journal article" date="2023" name="J. Phycol.">
        <title>Chrysosporum ovalisporum is synonymous with the true-branching cyanobacterium Umezakia natans (Nostocales/Aphanizomenonaceae).</title>
        <authorList>
            <person name="McGregor G.B."/>
            <person name="Sendall B.C."/>
            <person name="Niiyama Y."/>
            <person name="Tuji A."/>
            <person name="Willis A."/>
        </authorList>
    </citation>
    <scope>NUCLEOTIDE SEQUENCE [LARGE SCALE GENOMIC DNA]</scope>
    <source>
        <strain evidence="2 3">FSS-62</strain>
    </source>
</reference>
<dbReference type="RefSeq" id="WP_280656649.1">
    <property type="nucleotide sequence ID" value="NZ_JANQDL010000076.1"/>
</dbReference>
<organism evidence="2 3">
    <name type="scientific">Umezakia ovalisporum FSS-62</name>
    <dbReference type="NCBI Taxonomy" id="2971776"/>
    <lineage>
        <taxon>Bacteria</taxon>
        <taxon>Bacillati</taxon>
        <taxon>Cyanobacteriota</taxon>
        <taxon>Cyanophyceae</taxon>
        <taxon>Nostocales</taxon>
        <taxon>Nodulariaceae</taxon>
        <taxon>Umezakia</taxon>
    </lineage>
</organism>
<protein>
    <submittedName>
        <fullName evidence="2">Uncharacterized protein</fullName>
    </submittedName>
</protein>
<dbReference type="EMBL" id="JANQDL010000076">
    <property type="protein sequence ID" value="MDH6064302.1"/>
    <property type="molecule type" value="Genomic_DNA"/>
</dbReference>
<keyword evidence="1" id="KW-0472">Membrane</keyword>
<keyword evidence="1" id="KW-1133">Transmembrane helix</keyword>
<feature type="transmembrane region" description="Helical" evidence="1">
    <location>
        <begin position="73"/>
        <end position="94"/>
    </location>
</feature>
<feature type="transmembrane region" description="Helical" evidence="1">
    <location>
        <begin position="7"/>
        <end position="24"/>
    </location>
</feature>
<comment type="caution">
    <text evidence="2">The sequence shown here is derived from an EMBL/GenBank/DDBJ whole genome shotgun (WGS) entry which is preliminary data.</text>
</comment>
<dbReference type="Proteomes" id="UP001159370">
    <property type="component" value="Unassembled WGS sequence"/>
</dbReference>